<reference evidence="2" key="2">
    <citation type="submission" date="2020-05" db="UniProtKB">
        <authorList>
            <consortium name="EnsemblMetazoa"/>
        </authorList>
    </citation>
    <scope>IDENTIFICATION</scope>
    <source>
        <strain evidence="2">LVP_AGWG</strain>
    </source>
</reference>
<dbReference type="AlphaFoldDB" id="A0A6I8TU57"/>
<feature type="region of interest" description="Disordered" evidence="1">
    <location>
        <begin position="305"/>
        <end position="341"/>
    </location>
</feature>
<feature type="compositionally biased region" description="Polar residues" evidence="1">
    <location>
        <begin position="168"/>
        <end position="181"/>
    </location>
</feature>
<evidence type="ECO:0000313" key="3">
    <source>
        <dbReference type="Proteomes" id="UP000008820"/>
    </source>
</evidence>
<dbReference type="EnsemblMetazoa" id="AAEL026471-RA">
    <property type="protein sequence ID" value="AAEL026471-PA"/>
    <property type="gene ID" value="AAEL026471"/>
</dbReference>
<protein>
    <submittedName>
        <fullName evidence="2">Uncharacterized protein</fullName>
    </submittedName>
</protein>
<accession>A0A6I8TU57</accession>
<name>A0A6I8TU57_AEDAE</name>
<evidence type="ECO:0000256" key="1">
    <source>
        <dbReference type="SAM" id="MobiDB-lite"/>
    </source>
</evidence>
<dbReference type="OrthoDB" id="7758426at2759"/>
<sequence length="390" mass="43934">MMVTHCASQRISGCQKTLLIQSVVSRFCSSFLQHPTRFSTKILIRIRKMARKRQHVAQKRVLKKATDKNVGFVVQALPELKREISTTQESKSVPRKSKSAGSTKSIDVQPKAADGEAVTIATYDFNKFSNAEDVDMGEPLPPPQPQTARTYSRKRSIDQLIQEWETAPGSSNQESSIQNGRIETHSSADNRVDELGEKGVMSAPQNCTCGKAEEAEKYKMLSESLQREKDALVLKNSQLEVQNGKLLESLTSQLLPKPEKPFKEEEGFLDCETLQRMSHEAGDKDYLFLKFLMVKLFPEGLVGRSVTGRSSNNPSGRPKKKDAENTAEDIGYDSQEQQASKVPLDPVKVRWIKRRLYDRRIFLRDDCSMANACYRNAGRLMTRVIANTSR</sequence>
<evidence type="ECO:0000313" key="2">
    <source>
        <dbReference type="EnsemblMetazoa" id="AAEL026471-PA"/>
    </source>
</evidence>
<reference evidence="2 3" key="1">
    <citation type="submission" date="2017-06" db="EMBL/GenBank/DDBJ databases">
        <title>Aedes aegypti genome working group (AGWG) sequencing and assembly.</title>
        <authorList>
            <consortium name="Aedes aegypti Genome Working Group (AGWG)"/>
            <person name="Matthews B.J."/>
        </authorList>
    </citation>
    <scope>NUCLEOTIDE SEQUENCE [LARGE SCALE GENOMIC DNA]</scope>
    <source>
        <strain evidence="2 3">LVP_AGWG</strain>
    </source>
</reference>
<proteinExistence type="predicted"/>
<feature type="region of interest" description="Disordered" evidence="1">
    <location>
        <begin position="85"/>
        <end position="110"/>
    </location>
</feature>
<organism evidence="2 3">
    <name type="scientific">Aedes aegypti</name>
    <name type="common">Yellowfever mosquito</name>
    <name type="synonym">Culex aegypti</name>
    <dbReference type="NCBI Taxonomy" id="7159"/>
    <lineage>
        <taxon>Eukaryota</taxon>
        <taxon>Metazoa</taxon>
        <taxon>Ecdysozoa</taxon>
        <taxon>Arthropoda</taxon>
        <taxon>Hexapoda</taxon>
        <taxon>Insecta</taxon>
        <taxon>Pterygota</taxon>
        <taxon>Neoptera</taxon>
        <taxon>Endopterygota</taxon>
        <taxon>Diptera</taxon>
        <taxon>Nematocera</taxon>
        <taxon>Culicoidea</taxon>
        <taxon>Culicidae</taxon>
        <taxon>Culicinae</taxon>
        <taxon>Aedini</taxon>
        <taxon>Aedes</taxon>
        <taxon>Stegomyia</taxon>
    </lineage>
</organism>
<keyword evidence="3" id="KW-1185">Reference proteome</keyword>
<feature type="region of interest" description="Disordered" evidence="1">
    <location>
        <begin position="132"/>
        <end position="185"/>
    </location>
</feature>
<dbReference type="InParanoid" id="A0A6I8TU57"/>
<dbReference type="Proteomes" id="UP000008820">
    <property type="component" value="Chromosome 3"/>
</dbReference>
<gene>
    <name evidence="2" type="primary">110679024</name>
</gene>